<evidence type="ECO:0000256" key="14">
    <source>
        <dbReference type="HAMAP-Rule" id="MF_01396"/>
    </source>
</evidence>
<evidence type="ECO:0000256" key="13">
    <source>
        <dbReference type="ARBA" id="ARBA00025198"/>
    </source>
</evidence>
<evidence type="ECO:0000256" key="3">
    <source>
        <dbReference type="ARBA" id="ARBA00022448"/>
    </source>
</evidence>
<keyword evidence="12 14" id="KW-0066">ATP synthesis</keyword>
<keyword evidence="10 14" id="KW-0446">Lipid-binding</keyword>
<dbReference type="InterPro" id="IPR002379">
    <property type="entry name" value="ATPase_proteolipid_c-like_dom"/>
</dbReference>
<evidence type="ECO:0000256" key="2">
    <source>
        <dbReference type="ARBA" id="ARBA00006704"/>
    </source>
</evidence>
<dbReference type="SUPFAM" id="SSF81333">
    <property type="entry name" value="F1F0 ATP synthase subunit C"/>
    <property type="match status" value="1"/>
</dbReference>
<comment type="similarity">
    <text evidence="2 14">Belongs to the ATPase C chain family.</text>
</comment>
<dbReference type="NCBIfam" id="NF005363">
    <property type="entry name" value="PRK06876.1"/>
    <property type="match status" value="1"/>
</dbReference>
<gene>
    <name evidence="14 15" type="primary">atpE</name>
    <name evidence="15" type="ORF">M9B40_05470</name>
</gene>
<dbReference type="InterPro" id="IPR035921">
    <property type="entry name" value="F/V-ATP_Csub_sf"/>
</dbReference>
<evidence type="ECO:0000256" key="7">
    <source>
        <dbReference type="ARBA" id="ARBA00022781"/>
    </source>
</evidence>
<accession>A0A368C0T3</accession>
<evidence type="ECO:0000256" key="9">
    <source>
        <dbReference type="ARBA" id="ARBA00023065"/>
    </source>
</evidence>
<comment type="function">
    <text evidence="13 14">F(1)F(0) ATP synthase produces ATP from ADP in the presence of a proton or sodium gradient. F-type ATPases consist of two structural domains, F(1) containing the extramembraneous catalytic core and F(0) containing the membrane proton channel, linked together by a central stalk and a peripheral stalk. During catalysis, ATP synthesis in the catalytic domain of F(1) is coupled via a rotary mechanism of the central stalk subunits to proton translocation.</text>
</comment>
<name>A0A368C0T3_9GAMM</name>
<dbReference type="HAMAP" id="MF_01396">
    <property type="entry name" value="ATP_synth_c_bact"/>
    <property type="match status" value="1"/>
</dbReference>
<keyword evidence="9 14" id="KW-0406">Ion transport</keyword>
<evidence type="ECO:0000256" key="12">
    <source>
        <dbReference type="ARBA" id="ARBA00023310"/>
    </source>
</evidence>
<keyword evidence="6 14" id="KW-0812">Transmembrane</keyword>
<dbReference type="PRINTS" id="PR00124">
    <property type="entry name" value="ATPASEC"/>
</dbReference>
<dbReference type="InterPro" id="IPR020537">
    <property type="entry name" value="ATP_synth_F0_csu_DDCD_BS"/>
</dbReference>
<reference evidence="15" key="1">
    <citation type="submission" date="2022-05" db="EMBL/GenBank/DDBJ databases">
        <title>Single-amplified genomics reveal most streamlined microbe among free-living bacteria.</title>
        <authorList>
            <person name="Roda-Garcia J."/>
            <person name="Haro-Moreno J.M."/>
            <person name="Rodriguez-Valera F."/>
            <person name="Almagro-Moreno S."/>
            <person name="Lopez-Perez M."/>
        </authorList>
    </citation>
    <scope>NUCLEOTIDE SEQUENCE</scope>
    <source>
        <strain evidence="15">TMED112-D2-2</strain>
    </source>
</reference>
<dbReference type="Pfam" id="PF00137">
    <property type="entry name" value="ATP-synt_C"/>
    <property type="match status" value="1"/>
</dbReference>
<dbReference type="PROSITE" id="PS00605">
    <property type="entry name" value="ATPASE_C"/>
    <property type="match status" value="1"/>
</dbReference>
<dbReference type="GO" id="GO:0045259">
    <property type="term" value="C:proton-transporting ATP synthase complex"/>
    <property type="evidence" value="ECO:0007669"/>
    <property type="project" value="UniProtKB-KW"/>
</dbReference>
<keyword evidence="7 14" id="KW-0375">Hydrogen ion transport</keyword>
<organism evidence="15 16">
    <name type="scientific">SAR86 cluster bacterium</name>
    <dbReference type="NCBI Taxonomy" id="2030880"/>
    <lineage>
        <taxon>Bacteria</taxon>
        <taxon>Pseudomonadati</taxon>
        <taxon>Pseudomonadota</taxon>
        <taxon>Gammaproteobacteria</taxon>
        <taxon>SAR86 cluster</taxon>
    </lineage>
</organism>
<evidence type="ECO:0000256" key="11">
    <source>
        <dbReference type="ARBA" id="ARBA00023136"/>
    </source>
</evidence>
<dbReference type="GO" id="GO:0046933">
    <property type="term" value="F:proton-transporting ATP synthase activity, rotational mechanism"/>
    <property type="evidence" value="ECO:0007669"/>
    <property type="project" value="UniProtKB-UniRule"/>
</dbReference>
<dbReference type="InterPro" id="IPR000454">
    <property type="entry name" value="ATP_synth_F0_csu"/>
</dbReference>
<dbReference type="NCBIfam" id="TIGR01260">
    <property type="entry name" value="ATP_synt_c"/>
    <property type="match status" value="1"/>
</dbReference>
<comment type="function">
    <text evidence="14">Key component of the F(0) channel; it plays a direct role in translocation across the membrane. A homomeric c-ring of between 10-14 subunits forms the central stalk rotor element with the F(1) delta and epsilon subunits.</text>
</comment>
<keyword evidence="3 14" id="KW-0813">Transport</keyword>
<evidence type="ECO:0000256" key="5">
    <source>
        <dbReference type="ARBA" id="ARBA00022547"/>
    </source>
</evidence>
<keyword evidence="11 14" id="KW-0472">Membrane</keyword>
<evidence type="ECO:0000313" key="15">
    <source>
        <dbReference type="EMBL" id="URQ63175.1"/>
    </source>
</evidence>
<evidence type="ECO:0000313" key="16">
    <source>
        <dbReference type="Proteomes" id="UP001056381"/>
    </source>
</evidence>
<dbReference type="PANTHER" id="PTHR10031">
    <property type="entry name" value="ATP SYNTHASE LIPID-BINDING PROTEIN, MITOCHONDRIAL"/>
    <property type="match status" value="1"/>
</dbReference>
<dbReference type="InterPro" id="IPR005953">
    <property type="entry name" value="ATP_synth_csu_bac/chlpt"/>
</dbReference>
<dbReference type="CDD" id="cd18185">
    <property type="entry name" value="ATP-synt_Fo_c_ATPE"/>
    <property type="match status" value="1"/>
</dbReference>
<dbReference type="GO" id="GO:0005886">
    <property type="term" value="C:plasma membrane"/>
    <property type="evidence" value="ECO:0007669"/>
    <property type="project" value="UniProtKB-SubCell"/>
</dbReference>
<keyword evidence="16" id="KW-1185">Reference proteome</keyword>
<evidence type="ECO:0000256" key="4">
    <source>
        <dbReference type="ARBA" id="ARBA00022475"/>
    </source>
</evidence>
<evidence type="ECO:0000256" key="6">
    <source>
        <dbReference type="ARBA" id="ARBA00022692"/>
    </source>
</evidence>
<dbReference type="Proteomes" id="UP001056381">
    <property type="component" value="Chromosome"/>
</dbReference>
<keyword evidence="5 14" id="KW-0138">CF(0)</keyword>
<keyword evidence="4 14" id="KW-1003">Cell membrane</keyword>
<proteinExistence type="inferred from homology"/>
<dbReference type="GO" id="GO:0033177">
    <property type="term" value="C:proton-transporting two-sector ATPase complex, proton-transporting domain"/>
    <property type="evidence" value="ECO:0007669"/>
    <property type="project" value="InterPro"/>
</dbReference>
<sequence>MEEAVIEAGKFVGAGFMFGLAAIGAGVGAGVLSSKLIESIARQPELEDQLRPTYFLGIGLVDAVPMISVGLAFYVLFVA</sequence>
<feature type="transmembrane region" description="Helical" evidence="14">
    <location>
        <begin position="53"/>
        <end position="77"/>
    </location>
</feature>
<dbReference type="Gene3D" id="1.20.20.10">
    <property type="entry name" value="F1F0 ATP synthase subunit C"/>
    <property type="match status" value="1"/>
</dbReference>
<comment type="subcellular location">
    <subcellularLocation>
        <location evidence="1 14">Cell membrane</location>
        <topology evidence="1 14">Multi-pass membrane protein</topology>
    </subcellularLocation>
</comment>
<dbReference type="AlphaFoldDB" id="A0A368C0T3"/>
<dbReference type="InterPro" id="IPR038662">
    <property type="entry name" value="ATP_synth_F0_csu_sf"/>
</dbReference>
<protein>
    <recommendedName>
        <fullName evidence="14">ATP synthase subunit c</fullName>
    </recommendedName>
    <alternativeName>
        <fullName evidence="14">ATP synthase F(0) sector subunit c</fullName>
    </alternativeName>
    <alternativeName>
        <fullName evidence="14">F-type ATPase subunit c</fullName>
        <shortName evidence="14">F-ATPase subunit c</shortName>
    </alternativeName>
    <alternativeName>
        <fullName evidence="14">Lipid-binding protein</fullName>
    </alternativeName>
</protein>
<evidence type="ECO:0000256" key="8">
    <source>
        <dbReference type="ARBA" id="ARBA00022989"/>
    </source>
</evidence>
<dbReference type="EMBL" id="CP097966">
    <property type="protein sequence ID" value="URQ63175.1"/>
    <property type="molecule type" value="Genomic_DNA"/>
</dbReference>
<dbReference type="GO" id="GO:0008289">
    <property type="term" value="F:lipid binding"/>
    <property type="evidence" value="ECO:0007669"/>
    <property type="project" value="UniProtKB-KW"/>
</dbReference>
<dbReference type="PANTHER" id="PTHR10031:SF0">
    <property type="entry name" value="ATPASE PROTEIN 9"/>
    <property type="match status" value="1"/>
</dbReference>
<feature type="site" description="Reversibly protonated during proton transport" evidence="14">
    <location>
        <position position="62"/>
    </location>
</feature>
<evidence type="ECO:0000256" key="10">
    <source>
        <dbReference type="ARBA" id="ARBA00023121"/>
    </source>
</evidence>
<keyword evidence="8 14" id="KW-1133">Transmembrane helix</keyword>
<feature type="transmembrane region" description="Helical" evidence="14">
    <location>
        <begin position="12"/>
        <end position="32"/>
    </location>
</feature>
<evidence type="ECO:0000256" key="1">
    <source>
        <dbReference type="ARBA" id="ARBA00004651"/>
    </source>
</evidence>
<dbReference type="FunFam" id="1.20.20.10:FF:000002">
    <property type="entry name" value="ATP synthase subunit c"/>
    <property type="match status" value="1"/>
</dbReference>